<feature type="region of interest" description="Disordered" evidence="6">
    <location>
        <begin position="416"/>
        <end position="441"/>
    </location>
</feature>
<name>A0A1N6G485_9PROT</name>
<dbReference type="InterPro" id="IPR002078">
    <property type="entry name" value="Sigma_54_int"/>
</dbReference>
<dbReference type="InterPro" id="IPR009057">
    <property type="entry name" value="Homeodomain-like_sf"/>
</dbReference>
<keyword evidence="1" id="KW-0547">Nucleotide-binding</keyword>
<keyword evidence="10" id="KW-1185">Reference proteome</keyword>
<sequence length="522" mass="58264">MIAEKLRHKQKQAKVSIGSISSTAIKVLIADDAEAASGTLSDLIDQAGFTSITVTNAKAALACTQQEMPDIVLLDADLPDMNGLDALSRIHSLNKAIPVIIITAHGKIDEAIQAIRMGAYDYLTQPFNHQDILMTIRRAIKDKWPARRCRDRMAPSDSLLKSMGGSLIIQRILSEVKQVAVTNFSVLVMGETGVGKDLVAQAIHAESARSVKRFVALDCGAIPDSLIESELFGHEKGAYTGAHQAQMGAFELACGGTLFLDEIGNMPLTMQGKLLRVLETRRVQRIGSTQYRDVDFRIVAATNADLDAMVHQQRFRRDLYHRLVEFTIPIPPLRERTEDFAFLVHRFLAKANKELDKQVKGLSASAWKLVRLYDWPGNVRELRNELQRAVLLCDDRDTIIMPEHFKLLDRRGRSPRSSRIDRAELHAPTRDGSDDGSRGADAFHIPGIPPEPDGNVSLKEMVKQVVAQVERKILLQALELTQGNKAQAARLLRIDYKTIHNKLKTYHISSIQFMKEKDSREC</sequence>
<dbReference type="GO" id="GO:0005524">
    <property type="term" value="F:ATP binding"/>
    <property type="evidence" value="ECO:0007669"/>
    <property type="project" value="UniProtKB-KW"/>
</dbReference>
<dbReference type="RefSeq" id="WP_051537512.1">
    <property type="nucleotide sequence ID" value="NZ_FSRO01000001.1"/>
</dbReference>
<dbReference type="PRINTS" id="PR01590">
    <property type="entry name" value="HTHFIS"/>
</dbReference>
<evidence type="ECO:0000259" key="7">
    <source>
        <dbReference type="PROSITE" id="PS50045"/>
    </source>
</evidence>
<dbReference type="Gene3D" id="3.40.50.2300">
    <property type="match status" value="1"/>
</dbReference>
<dbReference type="InterPro" id="IPR025662">
    <property type="entry name" value="Sigma_54_int_dom_ATP-bd_1"/>
</dbReference>
<dbReference type="InterPro" id="IPR011006">
    <property type="entry name" value="CheY-like_superfamily"/>
</dbReference>
<feature type="domain" description="Sigma-54 factor interaction" evidence="7">
    <location>
        <begin position="162"/>
        <end position="391"/>
    </location>
</feature>
<dbReference type="SMART" id="SM00448">
    <property type="entry name" value="REC"/>
    <property type="match status" value="1"/>
</dbReference>
<dbReference type="PROSITE" id="PS50045">
    <property type="entry name" value="SIGMA54_INTERACT_4"/>
    <property type="match status" value="1"/>
</dbReference>
<dbReference type="SUPFAM" id="SSF52540">
    <property type="entry name" value="P-loop containing nucleoside triphosphate hydrolases"/>
    <property type="match status" value="1"/>
</dbReference>
<dbReference type="InterPro" id="IPR001789">
    <property type="entry name" value="Sig_transdc_resp-reg_receiver"/>
</dbReference>
<dbReference type="CDD" id="cd00009">
    <property type="entry name" value="AAA"/>
    <property type="match status" value="1"/>
</dbReference>
<proteinExistence type="predicted"/>
<organism evidence="9 10">
    <name type="scientific">Nitrosomonas cryotolerans ATCC 49181</name>
    <dbReference type="NCBI Taxonomy" id="1131553"/>
    <lineage>
        <taxon>Bacteria</taxon>
        <taxon>Pseudomonadati</taxon>
        <taxon>Pseudomonadota</taxon>
        <taxon>Betaproteobacteria</taxon>
        <taxon>Nitrosomonadales</taxon>
        <taxon>Nitrosomonadaceae</taxon>
        <taxon>Nitrosomonas</taxon>
    </lineage>
</organism>
<keyword evidence="2" id="KW-0067">ATP-binding</keyword>
<evidence type="ECO:0000256" key="5">
    <source>
        <dbReference type="PROSITE-ProRule" id="PRU00169"/>
    </source>
</evidence>
<accession>A0A1N6G485</accession>
<dbReference type="EMBL" id="FSRO01000001">
    <property type="protein sequence ID" value="SIO02232.1"/>
    <property type="molecule type" value="Genomic_DNA"/>
</dbReference>
<dbReference type="Gene3D" id="3.40.50.300">
    <property type="entry name" value="P-loop containing nucleotide triphosphate hydrolases"/>
    <property type="match status" value="1"/>
</dbReference>
<evidence type="ECO:0000256" key="1">
    <source>
        <dbReference type="ARBA" id="ARBA00022741"/>
    </source>
</evidence>
<dbReference type="Gene3D" id="1.10.10.60">
    <property type="entry name" value="Homeodomain-like"/>
    <property type="match status" value="1"/>
</dbReference>
<dbReference type="InterPro" id="IPR002197">
    <property type="entry name" value="HTH_Fis"/>
</dbReference>
<dbReference type="Pfam" id="PF00072">
    <property type="entry name" value="Response_reg"/>
    <property type="match status" value="1"/>
</dbReference>
<dbReference type="Pfam" id="PF25601">
    <property type="entry name" value="AAA_lid_14"/>
    <property type="match status" value="1"/>
</dbReference>
<evidence type="ECO:0000256" key="2">
    <source>
        <dbReference type="ARBA" id="ARBA00022840"/>
    </source>
</evidence>
<dbReference type="PANTHER" id="PTHR32071:SF113">
    <property type="entry name" value="ALGINATE BIOSYNTHESIS TRANSCRIPTIONAL REGULATORY PROTEIN ALGB"/>
    <property type="match status" value="1"/>
</dbReference>
<feature type="domain" description="Response regulatory" evidence="8">
    <location>
        <begin position="26"/>
        <end position="140"/>
    </location>
</feature>
<dbReference type="InterPro" id="IPR027417">
    <property type="entry name" value="P-loop_NTPase"/>
</dbReference>
<feature type="modified residue" description="4-aspartylphosphate" evidence="5">
    <location>
        <position position="75"/>
    </location>
</feature>
<dbReference type="Gene3D" id="1.10.8.60">
    <property type="match status" value="1"/>
</dbReference>
<dbReference type="Proteomes" id="UP000185062">
    <property type="component" value="Unassembled WGS sequence"/>
</dbReference>
<keyword evidence="5" id="KW-0597">Phosphoprotein</keyword>
<keyword evidence="4" id="KW-0804">Transcription</keyword>
<evidence type="ECO:0000313" key="9">
    <source>
        <dbReference type="EMBL" id="SIO02232.1"/>
    </source>
</evidence>
<dbReference type="SMART" id="SM00382">
    <property type="entry name" value="AAA"/>
    <property type="match status" value="1"/>
</dbReference>
<dbReference type="InterPro" id="IPR058031">
    <property type="entry name" value="AAA_lid_NorR"/>
</dbReference>
<dbReference type="Pfam" id="PF02954">
    <property type="entry name" value="HTH_8"/>
    <property type="match status" value="1"/>
</dbReference>
<keyword evidence="3" id="KW-0805">Transcription regulation</keyword>
<dbReference type="eggNOG" id="COG2204">
    <property type="taxonomic scope" value="Bacteria"/>
</dbReference>
<dbReference type="SUPFAM" id="SSF46689">
    <property type="entry name" value="Homeodomain-like"/>
    <property type="match status" value="1"/>
</dbReference>
<gene>
    <name evidence="9" type="ORF">SAMN02743940_0539</name>
</gene>
<dbReference type="FunFam" id="3.40.50.300:FF:000006">
    <property type="entry name" value="DNA-binding transcriptional regulator NtrC"/>
    <property type="match status" value="1"/>
</dbReference>
<evidence type="ECO:0000256" key="3">
    <source>
        <dbReference type="ARBA" id="ARBA00023015"/>
    </source>
</evidence>
<dbReference type="STRING" id="44575.SAMN05216419_100569"/>
<dbReference type="SUPFAM" id="SSF52172">
    <property type="entry name" value="CheY-like"/>
    <property type="match status" value="1"/>
</dbReference>
<dbReference type="PROSITE" id="PS00675">
    <property type="entry name" value="SIGMA54_INTERACT_1"/>
    <property type="match status" value="1"/>
</dbReference>
<keyword evidence="9" id="KW-0238">DNA-binding</keyword>
<dbReference type="GO" id="GO:0043565">
    <property type="term" value="F:sequence-specific DNA binding"/>
    <property type="evidence" value="ECO:0007669"/>
    <property type="project" value="InterPro"/>
</dbReference>
<dbReference type="InterPro" id="IPR003593">
    <property type="entry name" value="AAA+_ATPase"/>
</dbReference>
<dbReference type="PANTHER" id="PTHR32071">
    <property type="entry name" value="TRANSCRIPTIONAL REGULATORY PROTEIN"/>
    <property type="match status" value="1"/>
</dbReference>
<evidence type="ECO:0000259" key="8">
    <source>
        <dbReference type="PROSITE" id="PS50110"/>
    </source>
</evidence>
<evidence type="ECO:0000256" key="6">
    <source>
        <dbReference type="SAM" id="MobiDB-lite"/>
    </source>
</evidence>
<dbReference type="PROSITE" id="PS00688">
    <property type="entry name" value="SIGMA54_INTERACT_3"/>
    <property type="match status" value="1"/>
</dbReference>
<dbReference type="GO" id="GO:0000160">
    <property type="term" value="P:phosphorelay signal transduction system"/>
    <property type="evidence" value="ECO:0007669"/>
    <property type="project" value="InterPro"/>
</dbReference>
<feature type="compositionally biased region" description="Basic and acidic residues" evidence="6">
    <location>
        <begin position="416"/>
        <end position="438"/>
    </location>
</feature>
<dbReference type="Pfam" id="PF00158">
    <property type="entry name" value="Sigma54_activat"/>
    <property type="match status" value="1"/>
</dbReference>
<dbReference type="GO" id="GO:0006355">
    <property type="term" value="P:regulation of DNA-templated transcription"/>
    <property type="evidence" value="ECO:0007669"/>
    <property type="project" value="InterPro"/>
</dbReference>
<evidence type="ECO:0000256" key="4">
    <source>
        <dbReference type="ARBA" id="ARBA00023163"/>
    </source>
</evidence>
<dbReference type="InterPro" id="IPR025944">
    <property type="entry name" value="Sigma_54_int_dom_CS"/>
</dbReference>
<reference evidence="9 10" key="1">
    <citation type="submission" date="2016-12" db="EMBL/GenBank/DDBJ databases">
        <authorList>
            <person name="Song W.-J."/>
            <person name="Kurnit D.M."/>
        </authorList>
    </citation>
    <scope>NUCLEOTIDE SEQUENCE [LARGE SCALE GENOMIC DNA]</scope>
    <source>
        <strain evidence="9 10">ATCC 49181</strain>
    </source>
</reference>
<dbReference type="AlphaFoldDB" id="A0A1N6G485"/>
<protein>
    <submittedName>
        <fullName evidence="9">DNA-binding transcriptional response regulator, NtrC family, contains REC, AAA-type ATPase, and a Fis-type DNA-binding domains</fullName>
    </submittedName>
</protein>
<dbReference type="PROSITE" id="PS50110">
    <property type="entry name" value="RESPONSE_REGULATORY"/>
    <property type="match status" value="1"/>
</dbReference>
<evidence type="ECO:0000313" key="10">
    <source>
        <dbReference type="Proteomes" id="UP000185062"/>
    </source>
</evidence>